<accession>A0A557RK12</accession>
<dbReference type="Gene3D" id="3.10.50.40">
    <property type="match status" value="1"/>
</dbReference>
<gene>
    <name evidence="14" type="ORF">FPL11_05300</name>
</gene>
<comment type="caution">
    <text evidence="14">The sequence shown here is derived from an EMBL/GenBank/DDBJ whole genome shotgun (WGS) entry which is preliminary data.</text>
</comment>
<keyword evidence="15" id="KW-1185">Reference proteome</keyword>
<dbReference type="InterPro" id="IPR023058">
    <property type="entry name" value="PPIase_PpiC_CS"/>
</dbReference>
<sequence length="637" mass="69396">MLLSIRDRTSGWIAYVIVGLLVIPFALFGLYNYVGNGGPQVVATVGDAEITRTQLDQAYQQRQSELRRMLGDQYDPAVFSTDNLRRQVLEQLIDRQALINYARDKRLRASDADVSQAVRSQSMFQVDGSFSTERYQSLLQQNNLTAEAYESQIRRDLSISLLQRAVQSTTFTPEQTVDRLIALQAQQRRLSWATLETADYRDTIEVTDADLQEWYEANRERFREPEQVQLRYLSLSAEAIAPSIEVSASAVRERYDERASGSGEDAARTVRHILAAVPEDADEAAVSSARQTVEAARERIRGGESFAAVAEAVSDDSGSAAQGGSLGVIEQADVADAFAEAAWSLQPGELSEPVRTPFGWHLIEVTDVQVAELPPFEQMRDSIREDIAMERAERRVTEQINTVETLAFENPTTLEPAADAVGIPVESTEWIDAAADGSGVAGDPAVLETAFSDAMLDNRENSDLIEREDGGYAVIRVTDYRSARVRPLDEVREQARTAYLDGKAAAAARADAQRIADAVNAGDSLQSAADGIESAQYTAPTLGGRNDRSLPAGVRERGFRLSGPAGSGDRAGVGRLANGWAAVAVEAVEPGDPSEVGAERRGQLRQTLSELDGEASVQAVVAALRDRADVEIRESNL</sequence>
<keyword evidence="11" id="KW-0413">Isomerase</keyword>
<evidence type="ECO:0000256" key="2">
    <source>
        <dbReference type="ARBA" id="ARBA00022475"/>
    </source>
</evidence>
<keyword evidence="5 12" id="KW-1133">Transmembrane helix</keyword>
<dbReference type="EMBL" id="VMKP01000002">
    <property type="protein sequence ID" value="TVO65492.1"/>
    <property type="molecule type" value="Genomic_DNA"/>
</dbReference>
<evidence type="ECO:0000256" key="5">
    <source>
        <dbReference type="ARBA" id="ARBA00022989"/>
    </source>
</evidence>
<keyword evidence="6 12" id="KW-0472">Membrane</keyword>
<dbReference type="InterPro" id="IPR027304">
    <property type="entry name" value="Trigger_fact/SurA_dom_sf"/>
</dbReference>
<evidence type="ECO:0000256" key="12">
    <source>
        <dbReference type="SAM" id="Phobius"/>
    </source>
</evidence>
<comment type="subcellular location">
    <subcellularLocation>
        <location evidence="1">Cell inner membrane</location>
        <topology evidence="1">Single-pass type II membrane protein</topology>
        <orientation evidence="1">Periplasmic side</orientation>
    </subcellularLocation>
</comment>
<keyword evidence="11" id="KW-0697">Rotamase</keyword>
<dbReference type="InterPro" id="IPR000297">
    <property type="entry name" value="PPIase_PpiC"/>
</dbReference>
<dbReference type="Gene3D" id="1.10.4030.10">
    <property type="entry name" value="Porin chaperone SurA, peptide-binding domain"/>
    <property type="match status" value="1"/>
</dbReference>
<dbReference type="PANTHER" id="PTHR47529:SF1">
    <property type="entry name" value="PERIPLASMIC CHAPERONE PPID"/>
    <property type="match status" value="1"/>
</dbReference>
<evidence type="ECO:0000256" key="8">
    <source>
        <dbReference type="ARBA" id="ARBA00038408"/>
    </source>
</evidence>
<dbReference type="Pfam" id="PF00639">
    <property type="entry name" value="Rotamase"/>
    <property type="match status" value="1"/>
</dbReference>
<organism evidence="14 15">
    <name type="scientific">Spiribacter aquaticus</name>
    <dbReference type="NCBI Taxonomy" id="1935996"/>
    <lineage>
        <taxon>Bacteria</taxon>
        <taxon>Pseudomonadati</taxon>
        <taxon>Pseudomonadota</taxon>
        <taxon>Gammaproteobacteria</taxon>
        <taxon>Chromatiales</taxon>
        <taxon>Ectothiorhodospiraceae</taxon>
        <taxon>Spiribacter</taxon>
    </lineage>
</organism>
<dbReference type="PANTHER" id="PTHR47529">
    <property type="entry name" value="PEPTIDYL-PROLYL CIS-TRANS ISOMERASE D"/>
    <property type="match status" value="1"/>
</dbReference>
<comment type="similarity">
    <text evidence="8">Belongs to the PpiD chaperone family.</text>
</comment>
<protein>
    <recommendedName>
        <fullName evidence="9">Periplasmic chaperone PpiD</fullName>
    </recommendedName>
    <alternativeName>
        <fullName evidence="10">Periplasmic folding chaperone</fullName>
    </alternativeName>
</protein>
<evidence type="ECO:0000256" key="6">
    <source>
        <dbReference type="ARBA" id="ARBA00023136"/>
    </source>
</evidence>
<dbReference type="GO" id="GO:0003755">
    <property type="term" value="F:peptidyl-prolyl cis-trans isomerase activity"/>
    <property type="evidence" value="ECO:0007669"/>
    <property type="project" value="UniProtKB-KW"/>
</dbReference>
<evidence type="ECO:0000256" key="7">
    <source>
        <dbReference type="ARBA" id="ARBA00023186"/>
    </source>
</evidence>
<dbReference type="InterPro" id="IPR052029">
    <property type="entry name" value="PpiD_chaperone"/>
</dbReference>
<dbReference type="SUPFAM" id="SSF109998">
    <property type="entry name" value="Triger factor/SurA peptide-binding domain-like"/>
    <property type="match status" value="1"/>
</dbReference>
<dbReference type="PROSITE" id="PS01096">
    <property type="entry name" value="PPIC_PPIASE_1"/>
    <property type="match status" value="1"/>
</dbReference>
<evidence type="ECO:0000259" key="13">
    <source>
        <dbReference type="PROSITE" id="PS50198"/>
    </source>
</evidence>
<evidence type="ECO:0000256" key="3">
    <source>
        <dbReference type="ARBA" id="ARBA00022519"/>
    </source>
</evidence>
<evidence type="ECO:0000313" key="14">
    <source>
        <dbReference type="EMBL" id="TVO65492.1"/>
    </source>
</evidence>
<dbReference type="RefSeq" id="WP_144347718.1">
    <property type="nucleotide sequence ID" value="NZ_VMKP01000002.1"/>
</dbReference>
<dbReference type="Pfam" id="PF13624">
    <property type="entry name" value="SurA_N_3"/>
    <property type="match status" value="1"/>
</dbReference>
<keyword evidence="7" id="KW-0143">Chaperone</keyword>
<feature type="transmembrane region" description="Helical" evidence="12">
    <location>
        <begin position="12"/>
        <end position="34"/>
    </location>
</feature>
<keyword evidence="3" id="KW-0997">Cell inner membrane</keyword>
<name>A0A557RK12_9GAMM</name>
<evidence type="ECO:0000256" key="10">
    <source>
        <dbReference type="ARBA" id="ARBA00042775"/>
    </source>
</evidence>
<evidence type="ECO:0000313" key="15">
    <source>
        <dbReference type="Proteomes" id="UP000316688"/>
    </source>
</evidence>
<proteinExistence type="inferred from homology"/>
<dbReference type="SUPFAM" id="SSF54534">
    <property type="entry name" value="FKBP-like"/>
    <property type="match status" value="1"/>
</dbReference>
<dbReference type="InterPro" id="IPR046357">
    <property type="entry name" value="PPIase_dom_sf"/>
</dbReference>
<dbReference type="Proteomes" id="UP000316688">
    <property type="component" value="Unassembled WGS sequence"/>
</dbReference>
<dbReference type="GO" id="GO:0005886">
    <property type="term" value="C:plasma membrane"/>
    <property type="evidence" value="ECO:0007669"/>
    <property type="project" value="UniProtKB-SubCell"/>
</dbReference>
<keyword evidence="4 12" id="KW-0812">Transmembrane</keyword>
<evidence type="ECO:0000256" key="4">
    <source>
        <dbReference type="ARBA" id="ARBA00022692"/>
    </source>
</evidence>
<dbReference type="PROSITE" id="PS50198">
    <property type="entry name" value="PPIC_PPIASE_2"/>
    <property type="match status" value="1"/>
</dbReference>
<evidence type="ECO:0000256" key="9">
    <source>
        <dbReference type="ARBA" id="ARBA00040743"/>
    </source>
</evidence>
<evidence type="ECO:0000256" key="1">
    <source>
        <dbReference type="ARBA" id="ARBA00004382"/>
    </source>
</evidence>
<reference evidence="14 15" key="1">
    <citation type="submission" date="2019-07" db="EMBL/GenBank/DDBJ databases">
        <title>Reclasification of Spiribacter aquaticus.</title>
        <authorList>
            <person name="Leon M.J."/>
            <person name="Sanchez-Porro C."/>
            <person name="Ventosa A."/>
        </authorList>
    </citation>
    <scope>NUCLEOTIDE SEQUENCE [LARGE SCALE GENOMIC DNA]</scope>
    <source>
        <strain evidence="14 15">SP30</strain>
    </source>
</reference>
<feature type="domain" description="PpiC" evidence="13">
    <location>
        <begin position="265"/>
        <end position="367"/>
    </location>
</feature>
<keyword evidence="2" id="KW-1003">Cell membrane</keyword>
<dbReference type="AlphaFoldDB" id="A0A557RK12"/>
<evidence type="ECO:0000256" key="11">
    <source>
        <dbReference type="PROSITE-ProRule" id="PRU00278"/>
    </source>
</evidence>